<dbReference type="Proteomes" id="UP000272025">
    <property type="component" value="Unassembled WGS sequence"/>
</dbReference>
<evidence type="ECO:0000313" key="2">
    <source>
        <dbReference type="Proteomes" id="UP000272025"/>
    </source>
</evidence>
<dbReference type="AlphaFoldDB" id="A0A3N2PUT8"/>
<name>A0A3N2PUT8_SODAK</name>
<dbReference type="GeneID" id="39582769"/>
<sequence length="169" mass="18239">MGRTLLEMPVIVLCEEHPQSIIYQYPSFEPLTTKNRAPGVHRMIATSIDDPVSGRKPMIGDASAPVELFELCGPSHWATDSESCKCAKNGLGGRAAKTSVLMDTVITYLVSELKHGCTLYAEADQAKLGRHLEHAMSCPAFGYSPPWPLSSAGLIKDHIPKNPAPSLPA</sequence>
<gene>
    <name evidence="1" type="ORF">SODALDRAFT_360625</name>
</gene>
<proteinExistence type="predicted"/>
<dbReference type="RefSeq" id="XP_028466079.1">
    <property type="nucleotide sequence ID" value="XM_028614291.1"/>
</dbReference>
<reference evidence="1 2" key="1">
    <citation type="journal article" date="2018" name="Mol. Ecol.">
        <title>The obligate alkalophilic soda-lake fungus Sodiomyces alkalinus has shifted to a protein diet.</title>
        <authorList>
            <person name="Grum-Grzhimaylo A.A."/>
            <person name="Falkoski D.L."/>
            <person name="van den Heuvel J."/>
            <person name="Valero-Jimenez C.A."/>
            <person name="Min B."/>
            <person name="Choi I.G."/>
            <person name="Lipzen A."/>
            <person name="Daum C.G."/>
            <person name="Aanen D.K."/>
            <person name="Tsang A."/>
            <person name="Henrissat B."/>
            <person name="Bilanenko E.N."/>
            <person name="de Vries R.P."/>
            <person name="van Kan J.A.L."/>
            <person name="Grigoriev I.V."/>
            <person name="Debets A.J.M."/>
        </authorList>
    </citation>
    <scope>NUCLEOTIDE SEQUENCE [LARGE SCALE GENOMIC DNA]</scope>
    <source>
        <strain evidence="1 2">F11</strain>
    </source>
</reference>
<accession>A0A3N2PUT8</accession>
<organism evidence="1 2">
    <name type="scientific">Sodiomyces alkalinus (strain CBS 110278 / VKM F-3762 / F11)</name>
    <name type="common">Alkaliphilic filamentous fungus</name>
    <dbReference type="NCBI Taxonomy" id="1314773"/>
    <lineage>
        <taxon>Eukaryota</taxon>
        <taxon>Fungi</taxon>
        <taxon>Dikarya</taxon>
        <taxon>Ascomycota</taxon>
        <taxon>Pezizomycotina</taxon>
        <taxon>Sordariomycetes</taxon>
        <taxon>Hypocreomycetidae</taxon>
        <taxon>Glomerellales</taxon>
        <taxon>Plectosphaerellaceae</taxon>
        <taxon>Sodiomyces</taxon>
    </lineage>
</organism>
<evidence type="ECO:0000313" key="1">
    <source>
        <dbReference type="EMBL" id="ROT38273.1"/>
    </source>
</evidence>
<protein>
    <submittedName>
        <fullName evidence="1">Uncharacterized protein</fullName>
    </submittedName>
</protein>
<keyword evidence="2" id="KW-1185">Reference proteome</keyword>
<dbReference type="EMBL" id="ML119056">
    <property type="protein sequence ID" value="ROT38273.1"/>
    <property type="molecule type" value="Genomic_DNA"/>
</dbReference>